<feature type="compositionally biased region" description="Basic and acidic residues" evidence="4">
    <location>
        <begin position="468"/>
        <end position="480"/>
    </location>
</feature>
<evidence type="ECO:0000313" key="5">
    <source>
        <dbReference type="Proteomes" id="UP000827889"/>
    </source>
</evidence>
<comment type="similarity">
    <text evidence="1">Belongs to the WEB family.</text>
</comment>
<evidence type="ECO:0000256" key="3">
    <source>
        <dbReference type="SAM" id="Coils"/>
    </source>
</evidence>
<evidence type="ECO:0000256" key="2">
    <source>
        <dbReference type="ARBA" id="ARBA00023054"/>
    </source>
</evidence>
<evidence type="ECO:0000256" key="1">
    <source>
        <dbReference type="ARBA" id="ARBA00005485"/>
    </source>
</evidence>
<proteinExistence type="inferred from homology"/>
<protein>
    <submittedName>
        <fullName evidence="6 7">WEB family protein At2g40480</fullName>
    </submittedName>
</protein>
<dbReference type="PANTHER" id="PTHR32054:SF48">
    <property type="entry name" value="WEB FAMILY PROTEIN"/>
    <property type="match status" value="1"/>
</dbReference>
<evidence type="ECO:0000256" key="4">
    <source>
        <dbReference type="SAM" id="MobiDB-lite"/>
    </source>
</evidence>
<feature type="region of interest" description="Disordered" evidence="4">
    <location>
        <begin position="224"/>
        <end position="254"/>
    </location>
</feature>
<dbReference type="Proteomes" id="UP000827889">
    <property type="component" value="Chromosome 5"/>
</dbReference>
<keyword evidence="5" id="KW-1185">Reference proteome</keyword>
<dbReference type="PANTHER" id="PTHR32054">
    <property type="entry name" value="HEAVY CHAIN, PUTATIVE, EXPRESSED-RELATED-RELATED"/>
    <property type="match status" value="1"/>
</dbReference>
<dbReference type="RefSeq" id="XP_048134588.1">
    <property type="nucleotide sequence ID" value="XM_048278631.1"/>
</dbReference>
<organism evidence="5 6">
    <name type="scientific">Rhodamnia argentea</name>
    <dbReference type="NCBI Taxonomy" id="178133"/>
    <lineage>
        <taxon>Eukaryota</taxon>
        <taxon>Viridiplantae</taxon>
        <taxon>Streptophyta</taxon>
        <taxon>Embryophyta</taxon>
        <taxon>Tracheophyta</taxon>
        <taxon>Spermatophyta</taxon>
        <taxon>Magnoliopsida</taxon>
        <taxon>eudicotyledons</taxon>
        <taxon>Gunneridae</taxon>
        <taxon>Pentapetalae</taxon>
        <taxon>rosids</taxon>
        <taxon>malvids</taxon>
        <taxon>Myrtales</taxon>
        <taxon>Myrtaceae</taxon>
        <taxon>Myrtoideae</taxon>
        <taxon>Myrteae</taxon>
        <taxon>Australasian group</taxon>
        <taxon>Rhodamnia</taxon>
    </lineage>
</organism>
<dbReference type="KEGG" id="rarg:115743679"/>
<dbReference type="AlphaFoldDB" id="A0A8B8PIB3"/>
<evidence type="ECO:0000313" key="7">
    <source>
        <dbReference type="RefSeq" id="XP_048134588.1"/>
    </source>
</evidence>
<feature type="region of interest" description="Disordered" evidence="4">
    <location>
        <begin position="440"/>
        <end position="480"/>
    </location>
</feature>
<evidence type="ECO:0000313" key="6">
    <source>
        <dbReference type="RefSeq" id="XP_030534434.1"/>
    </source>
</evidence>
<dbReference type="InterPro" id="IPR008545">
    <property type="entry name" value="Web"/>
</dbReference>
<dbReference type="OrthoDB" id="649232at2759"/>
<dbReference type="Pfam" id="PF05701">
    <property type="entry name" value="WEMBL"/>
    <property type="match status" value="2"/>
</dbReference>
<sequence length="571" mass="63957">MAETVDGVSDKCCSKEYYPSPEGDFGPGGTEMPGAKKVNLRVEIDTSPPFGSVKEAVTHFEGSGSWFSLHGLGLRHSYLQGIGEVDLKKVEEQTLELEKNLIVKELETLDVLEGLGTTKRIVEDLKWQLQHEALKSMTVPEPQERMPTPMNEDMNKENHKYFLSNHEQAMGTSSLCPSPSPDLILMELNQAKLNLGKTIHELGLIQTSVESLNKKIKKEKAMLEKTRQRLTSKPLGASSVKEEPERQRTKPLLGDDADLFGNCKNIMELLPNGNYRPEQYSEVDEARNFGVSRAVMSVQQMNASKKTAEMRLIAARKMEEAARAAEAVALAEIKALSNNEGSFNFLLPEPDNAISFLERPSPFNSKSQNGVKVLKKNIGEALSQNDGANTPKVAILRKLEDATEEVKFSQQALEEALNRVEIANKKQHAAGEALRKWTPKHDQMGVGPAKRVNLSDPSDHPLNSPLLDMRRPDLADEEPKPVLRPTVSMRDVLSRKQVLPEEYVARRQSEGRRVALSQMLNELREDLTFPSKTEGNRQKQFLTQRKKFGFIHISLPLTKQNKKNVQPSDLR</sequence>
<dbReference type="GeneID" id="115743679"/>
<name>A0A8B8PIB3_9MYRT</name>
<keyword evidence="2 3" id="KW-0175">Coiled coil</keyword>
<dbReference type="RefSeq" id="XP_030534434.1">
    <property type="nucleotide sequence ID" value="XM_030678574.1"/>
</dbReference>
<feature type="coiled-coil region" evidence="3">
    <location>
        <begin position="399"/>
        <end position="426"/>
    </location>
</feature>
<dbReference type="GO" id="GO:0009903">
    <property type="term" value="P:chloroplast avoidance movement"/>
    <property type="evidence" value="ECO:0007669"/>
    <property type="project" value="TreeGrafter"/>
</dbReference>
<gene>
    <name evidence="6 7" type="primary">LOC115743679</name>
</gene>
<reference evidence="6" key="1">
    <citation type="submission" date="2025-04" db="UniProtKB">
        <authorList>
            <consortium name="RefSeq"/>
        </authorList>
    </citation>
    <scope>IDENTIFICATION</scope>
    <source>
        <tissue evidence="7">Leaf</tissue>
    </source>
</reference>
<dbReference type="GO" id="GO:0009904">
    <property type="term" value="P:chloroplast accumulation movement"/>
    <property type="evidence" value="ECO:0007669"/>
    <property type="project" value="TreeGrafter"/>
</dbReference>
<dbReference type="GO" id="GO:0005829">
    <property type="term" value="C:cytosol"/>
    <property type="evidence" value="ECO:0007669"/>
    <property type="project" value="TreeGrafter"/>
</dbReference>
<accession>A0A8B8PIB3</accession>